<dbReference type="PANTHER" id="PTHR43441">
    <property type="entry name" value="RIBOSOMAL-PROTEIN-SERINE ACETYLTRANSFERASE"/>
    <property type="match status" value="1"/>
</dbReference>
<dbReference type="Proteomes" id="UP000265765">
    <property type="component" value="Chromosome"/>
</dbReference>
<dbReference type="GO" id="GO:0008999">
    <property type="term" value="F:protein-N-terminal-alanine acetyltransferase activity"/>
    <property type="evidence" value="ECO:0007669"/>
    <property type="project" value="TreeGrafter"/>
</dbReference>
<dbReference type="GeneID" id="91279596"/>
<dbReference type="EC" id="2.8.3.-" evidence="2"/>
<dbReference type="SUPFAM" id="SSF55729">
    <property type="entry name" value="Acyl-CoA N-acyltransferases (Nat)"/>
    <property type="match status" value="1"/>
</dbReference>
<dbReference type="PANTHER" id="PTHR43441:SF11">
    <property type="entry name" value="RIBOSOMAL-PROTEIN-SERINE ACETYLTRANSFERASE"/>
    <property type="match status" value="1"/>
</dbReference>
<dbReference type="RefSeq" id="WP_120049845.1">
    <property type="nucleotide sequence ID" value="NZ_CP032427.1"/>
</dbReference>
<dbReference type="GO" id="GO:1990189">
    <property type="term" value="F:protein N-terminal-serine acetyltransferase activity"/>
    <property type="evidence" value="ECO:0007669"/>
    <property type="project" value="TreeGrafter"/>
</dbReference>
<evidence type="ECO:0000313" key="3">
    <source>
        <dbReference type="Proteomes" id="UP000265765"/>
    </source>
</evidence>
<keyword evidence="2" id="KW-0808">Transferase</keyword>
<gene>
    <name evidence="2" type="ORF">DWG14_00618</name>
</gene>
<organism evidence="2 3">
    <name type="scientific">Streptomyces griseorubiginosus</name>
    <dbReference type="NCBI Taxonomy" id="67304"/>
    <lineage>
        <taxon>Bacteria</taxon>
        <taxon>Bacillati</taxon>
        <taxon>Actinomycetota</taxon>
        <taxon>Actinomycetes</taxon>
        <taxon>Kitasatosporales</taxon>
        <taxon>Streptomycetaceae</taxon>
        <taxon>Streptomyces</taxon>
    </lineage>
</organism>
<dbReference type="EMBL" id="CP032427">
    <property type="protein sequence ID" value="AYC36409.1"/>
    <property type="molecule type" value="Genomic_DNA"/>
</dbReference>
<dbReference type="Pfam" id="PF13302">
    <property type="entry name" value="Acetyltransf_3"/>
    <property type="match status" value="1"/>
</dbReference>
<dbReference type="Gene3D" id="3.40.630.30">
    <property type="match status" value="1"/>
</dbReference>
<dbReference type="InterPro" id="IPR000182">
    <property type="entry name" value="GNAT_dom"/>
</dbReference>
<dbReference type="GO" id="GO:0005737">
    <property type="term" value="C:cytoplasm"/>
    <property type="evidence" value="ECO:0007669"/>
    <property type="project" value="TreeGrafter"/>
</dbReference>
<evidence type="ECO:0000259" key="1">
    <source>
        <dbReference type="PROSITE" id="PS51186"/>
    </source>
</evidence>
<dbReference type="InterPro" id="IPR051908">
    <property type="entry name" value="Ribosomal_N-acetyltransferase"/>
</dbReference>
<dbReference type="KEGG" id="sge:DWG14_00618"/>
<dbReference type="InterPro" id="IPR016181">
    <property type="entry name" value="Acyl_CoA_acyltransferase"/>
</dbReference>
<dbReference type="AlphaFoldDB" id="A0AAI8PKQ9"/>
<reference evidence="2 3" key="1">
    <citation type="submission" date="2018-09" db="EMBL/GenBank/DDBJ databases">
        <title>Production of Trimethoprim by Streptomyces sp. 3E-1.</title>
        <authorList>
            <person name="Kang H.J."/>
            <person name="Kim S.B."/>
        </authorList>
    </citation>
    <scope>NUCLEOTIDE SEQUENCE [LARGE SCALE GENOMIC DNA]</scope>
    <source>
        <strain evidence="2 3">3E-1</strain>
    </source>
</reference>
<proteinExistence type="predicted"/>
<name>A0AAI8PKQ9_9ACTN</name>
<sequence>MLIDHWPLLGLRLSTPRLELRLPGEGELAELGELAAGGVHEPDRMPFLVPWTDLPPAARARSVVQHHWLRRGNWSPENWALNLVVFESGQVVGLQTITAQDFAVLRQVSTASWLGTRFQRQGIGTEMRAAVLHLAFAGLNALDAMSGALEDNPSSFTVSMKLGYELDGAERHVVRDRPAIMRRLRLTRARWETHRQVPVSITGLSPCLPMFGLSDHADGLHIRGTGRCRSCS</sequence>
<protein>
    <submittedName>
        <fullName evidence="2">Succinyl-CoA transferase</fullName>
        <ecNumber evidence="2">2.8.3.-</ecNumber>
    </submittedName>
</protein>
<feature type="domain" description="N-acetyltransferase" evidence="1">
    <location>
        <begin position="18"/>
        <end position="187"/>
    </location>
</feature>
<accession>A0AAI8PKQ9</accession>
<evidence type="ECO:0000313" key="2">
    <source>
        <dbReference type="EMBL" id="AYC36409.1"/>
    </source>
</evidence>
<dbReference type="PROSITE" id="PS51186">
    <property type="entry name" value="GNAT"/>
    <property type="match status" value="1"/>
</dbReference>